<evidence type="ECO:0000313" key="3">
    <source>
        <dbReference type="Proteomes" id="UP000603141"/>
    </source>
</evidence>
<dbReference type="Pfam" id="PF13211">
    <property type="entry name" value="DUF4019"/>
    <property type="match status" value="1"/>
</dbReference>
<feature type="compositionally biased region" description="Basic and acidic residues" evidence="1">
    <location>
        <begin position="154"/>
        <end position="173"/>
    </location>
</feature>
<evidence type="ECO:0000313" key="2">
    <source>
        <dbReference type="EMBL" id="MBK1884592.1"/>
    </source>
</evidence>
<name>A0A934SED8_9BACT</name>
<proteinExistence type="predicted"/>
<dbReference type="RefSeq" id="WP_200273930.1">
    <property type="nucleotide sequence ID" value="NZ_JAENIJ010000062.1"/>
</dbReference>
<accession>A0A934SED8</accession>
<gene>
    <name evidence="2" type="ORF">JIN85_19405</name>
</gene>
<reference evidence="2" key="1">
    <citation type="submission" date="2021-01" db="EMBL/GenBank/DDBJ databases">
        <title>Modified the classification status of verrucomicrobia.</title>
        <authorList>
            <person name="Feng X."/>
        </authorList>
    </citation>
    <scope>NUCLEOTIDE SEQUENCE</scope>
    <source>
        <strain evidence="2">KCTC 22041</strain>
    </source>
</reference>
<feature type="region of interest" description="Disordered" evidence="1">
    <location>
        <begin position="143"/>
        <end position="173"/>
    </location>
</feature>
<evidence type="ECO:0000256" key="1">
    <source>
        <dbReference type="SAM" id="MobiDB-lite"/>
    </source>
</evidence>
<protein>
    <submittedName>
        <fullName evidence="2">DUF4019 domain-containing protein</fullName>
    </submittedName>
</protein>
<sequence length="173" mass="18852">MKTSFLTAIFIGVLVLTGCNPVKSTAEADKAAAKFHSLFDAEDFEQIFVTAHADFQASQPKEDTIHFLRSVREKLGSVKSTNRTGWQANSVNMKTNVVLTFETEFENGQGVETFTYRIADGSAILLGWHINSDALIVTPIKGEQAGAAQPATRSESDLEGGDKAQPEAEERSR</sequence>
<dbReference type="AlphaFoldDB" id="A0A934SED8"/>
<organism evidence="2 3">
    <name type="scientific">Luteolibacter pohnpeiensis</name>
    <dbReference type="NCBI Taxonomy" id="454153"/>
    <lineage>
        <taxon>Bacteria</taxon>
        <taxon>Pseudomonadati</taxon>
        <taxon>Verrucomicrobiota</taxon>
        <taxon>Verrucomicrobiia</taxon>
        <taxon>Verrucomicrobiales</taxon>
        <taxon>Verrucomicrobiaceae</taxon>
        <taxon>Luteolibacter</taxon>
    </lineage>
</organism>
<dbReference type="EMBL" id="JAENIJ010000062">
    <property type="protein sequence ID" value="MBK1884592.1"/>
    <property type="molecule type" value="Genomic_DNA"/>
</dbReference>
<dbReference type="InterPro" id="IPR025091">
    <property type="entry name" value="DUF4019"/>
</dbReference>
<dbReference type="Proteomes" id="UP000603141">
    <property type="component" value="Unassembled WGS sequence"/>
</dbReference>
<dbReference type="PROSITE" id="PS51257">
    <property type="entry name" value="PROKAR_LIPOPROTEIN"/>
    <property type="match status" value="1"/>
</dbReference>
<comment type="caution">
    <text evidence="2">The sequence shown here is derived from an EMBL/GenBank/DDBJ whole genome shotgun (WGS) entry which is preliminary data.</text>
</comment>
<keyword evidence="3" id="KW-1185">Reference proteome</keyword>